<reference evidence="2" key="1">
    <citation type="submission" date="2015-12" db="EMBL/GenBank/DDBJ databases">
        <title>Klebsiella pneumoniae strain KP04 plasmid pKP04VIM, complete sequence.</title>
        <authorList>
            <person name="Li R."/>
            <person name="Lin D."/>
            <person name="Chen C."/>
        </authorList>
    </citation>
    <scope>NUCLEOTIDE SEQUENCE</scope>
    <source>
        <plasmid evidence="2">pKP04VIM</plasmid>
    </source>
</reference>
<evidence type="ECO:0000313" key="3">
    <source>
        <dbReference type="EMBL" id="BDB30973.1"/>
    </source>
</evidence>
<sequence length="236" mass="26520">MDKWIFEEDKVTQGIVALQKVGRIPTVTINPASAVLKRHQKKCYASAVQFSAPVLFEECGRYNPPGGSIAVWYAADSSLTAAAEAYGRLLHLGGPVNYPEKVLHQHYMCSIDVNRTVKAIDIVGLCQLLHIPPDSVENENYTFTQWLMSYLHTHFGSDFDGISYSGRHYRCKRCYAFWEMPGKPPAFTDTPGGMVPYASYRETDTGIFPAGWPGTFMTGEEMFEELLNFKIMSEPK</sequence>
<dbReference type="InterPro" id="IPR014914">
    <property type="entry name" value="RES_dom"/>
</dbReference>
<organism evidence="2">
    <name type="scientific">Klebsiella pneumoniae</name>
    <dbReference type="NCBI Taxonomy" id="573"/>
    <lineage>
        <taxon>Bacteria</taxon>
        <taxon>Pseudomonadati</taxon>
        <taxon>Pseudomonadota</taxon>
        <taxon>Gammaproteobacteria</taxon>
        <taxon>Enterobacterales</taxon>
        <taxon>Enterobacteriaceae</taxon>
        <taxon>Klebsiella/Raoultella group</taxon>
        <taxon>Klebsiella</taxon>
        <taxon>Klebsiella pneumoniae complex</taxon>
    </lineage>
</organism>
<geneLocation type="plasmid" evidence="3 4">
    <name>pNUITM-VK2</name>
</geneLocation>
<accession>A0A1B1LQF5</accession>
<feature type="domain" description="RES" evidence="1">
    <location>
        <begin position="48"/>
        <end position="179"/>
    </location>
</feature>
<dbReference type="AlphaFoldDB" id="A0A1B1LQF5"/>
<evidence type="ECO:0000259" key="1">
    <source>
        <dbReference type="Pfam" id="PF08808"/>
    </source>
</evidence>
<gene>
    <name evidence="3" type="ORF">NUITMVK2_0870</name>
</gene>
<reference evidence="3 4" key="2">
    <citation type="submission" date="2021-09" db="EMBL/GenBank/DDBJ databases">
        <title>Whole genome sequencing of antimicrobial-resistant bacteria isolated from aquatic animals, plants, and environment in Asia.</title>
        <authorList>
            <person name="Hirabayashi A."/>
            <person name="Suzuki M."/>
        </authorList>
    </citation>
    <scope>NUCLEOTIDE SEQUENCE [LARGE SCALE GENOMIC DNA]</scope>
    <source>
        <strain evidence="3 4">NUITM-VK2</strain>
        <plasmid evidence="3 4">pNUITM-VK2</plasmid>
    </source>
</reference>
<dbReference type="PATRIC" id="fig|573.1650.peg.5690"/>
<name>A0A1B1LQF5_KLEPN</name>
<dbReference type="Proteomes" id="UP001319930">
    <property type="component" value="Plasmid pNUITM-VK2"/>
</dbReference>
<evidence type="ECO:0000313" key="2">
    <source>
        <dbReference type="EMBL" id="ANS55288.1"/>
    </source>
</evidence>
<protein>
    <recommendedName>
        <fullName evidence="1">RES domain-containing protein</fullName>
    </recommendedName>
</protein>
<geneLocation type="plasmid" evidence="2">
    <name>pKP04VIM</name>
</geneLocation>
<dbReference type="EMBL" id="AP025164">
    <property type="protein sequence ID" value="BDB30973.1"/>
    <property type="molecule type" value="Genomic_DNA"/>
</dbReference>
<keyword evidence="2" id="KW-0614">Plasmid</keyword>
<proteinExistence type="predicted"/>
<dbReference type="RefSeq" id="WP_017901037.1">
    <property type="nucleotide sequence ID" value="NZ_AP018583.1"/>
</dbReference>
<dbReference type="Pfam" id="PF08808">
    <property type="entry name" value="RES"/>
    <property type="match status" value="1"/>
</dbReference>
<evidence type="ECO:0000313" key="4">
    <source>
        <dbReference type="Proteomes" id="UP001319930"/>
    </source>
</evidence>
<dbReference type="EMBL" id="KU318421">
    <property type="protein sequence ID" value="ANS55288.1"/>
    <property type="molecule type" value="Genomic_DNA"/>
</dbReference>
<dbReference type="GeneID" id="93756854"/>